<accession>A0AAD9V8J0</accession>
<proteinExistence type="predicted"/>
<evidence type="ECO:0000313" key="3">
    <source>
        <dbReference type="Proteomes" id="UP001249851"/>
    </source>
</evidence>
<dbReference type="Pfam" id="PF00085">
    <property type="entry name" value="Thioredoxin"/>
    <property type="match status" value="1"/>
</dbReference>
<dbReference type="EMBL" id="JARQWQ010000020">
    <property type="protein sequence ID" value="KAK2565159.1"/>
    <property type="molecule type" value="Genomic_DNA"/>
</dbReference>
<reference evidence="2" key="2">
    <citation type="journal article" date="2023" name="Science">
        <title>Genomic signatures of disease resistance in endangered staghorn corals.</title>
        <authorList>
            <person name="Vollmer S.V."/>
            <person name="Selwyn J.D."/>
            <person name="Despard B.A."/>
            <person name="Roesel C.L."/>
        </authorList>
    </citation>
    <scope>NUCLEOTIDE SEQUENCE</scope>
    <source>
        <strain evidence="2">K2</strain>
    </source>
</reference>
<protein>
    <submittedName>
        <fullName evidence="2">Thioredoxin</fullName>
    </submittedName>
</protein>
<sequence length="200" mass="22580">MSHVKQFLPKQLFVPQNVPSLPYHKPSVHTRIKLAIFLSHSNSALLSQMPMRAVGHYQEAIFSKNLMLLRMAHRLTSHHRALFAPMYFSGTSAHITSSSYFRAPFNVKDKDDFEKRVLSSSKPVLVDFHAEYELDSVVGENDGQLELAKVDIDANSELALEYKVTGVPTVLGVKNGKIIDAFTGLVETEQLRRFVEKLLK</sequence>
<dbReference type="CDD" id="cd02947">
    <property type="entry name" value="TRX_family"/>
    <property type="match status" value="1"/>
</dbReference>
<keyword evidence="3" id="KW-1185">Reference proteome</keyword>
<dbReference type="PANTHER" id="PTHR45663">
    <property type="entry name" value="GEO12009P1"/>
    <property type="match status" value="1"/>
</dbReference>
<dbReference type="Gene3D" id="3.40.30.10">
    <property type="entry name" value="Glutaredoxin"/>
    <property type="match status" value="1"/>
</dbReference>
<dbReference type="InterPro" id="IPR013766">
    <property type="entry name" value="Thioredoxin_domain"/>
</dbReference>
<dbReference type="InterPro" id="IPR036249">
    <property type="entry name" value="Thioredoxin-like_sf"/>
</dbReference>
<dbReference type="AlphaFoldDB" id="A0AAD9V8J0"/>
<reference evidence="2" key="1">
    <citation type="journal article" date="2023" name="G3 (Bethesda)">
        <title>Whole genome assembly and annotation of the endangered Caribbean coral Acropora cervicornis.</title>
        <authorList>
            <person name="Selwyn J.D."/>
            <person name="Vollmer S.V."/>
        </authorList>
    </citation>
    <scope>NUCLEOTIDE SEQUENCE</scope>
    <source>
        <strain evidence="2">K2</strain>
    </source>
</reference>
<name>A0AAD9V8J0_ACRCE</name>
<feature type="domain" description="Thioredoxin" evidence="1">
    <location>
        <begin position="108"/>
        <end position="196"/>
    </location>
</feature>
<dbReference type="Proteomes" id="UP001249851">
    <property type="component" value="Unassembled WGS sequence"/>
</dbReference>
<organism evidence="2 3">
    <name type="scientific">Acropora cervicornis</name>
    <name type="common">Staghorn coral</name>
    <dbReference type="NCBI Taxonomy" id="6130"/>
    <lineage>
        <taxon>Eukaryota</taxon>
        <taxon>Metazoa</taxon>
        <taxon>Cnidaria</taxon>
        <taxon>Anthozoa</taxon>
        <taxon>Hexacorallia</taxon>
        <taxon>Scleractinia</taxon>
        <taxon>Astrocoeniina</taxon>
        <taxon>Acroporidae</taxon>
        <taxon>Acropora</taxon>
    </lineage>
</organism>
<dbReference type="PANTHER" id="PTHR45663:SF11">
    <property type="entry name" value="GEO12009P1"/>
    <property type="match status" value="1"/>
</dbReference>
<gene>
    <name evidence="2" type="ORF">P5673_011086</name>
</gene>
<dbReference type="GO" id="GO:0015035">
    <property type="term" value="F:protein-disulfide reductase activity"/>
    <property type="evidence" value="ECO:0007669"/>
    <property type="project" value="TreeGrafter"/>
</dbReference>
<comment type="caution">
    <text evidence="2">The sequence shown here is derived from an EMBL/GenBank/DDBJ whole genome shotgun (WGS) entry which is preliminary data.</text>
</comment>
<evidence type="ECO:0000313" key="2">
    <source>
        <dbReference type="EMBL" id="KAK2565159.1"/>
    </source>
</evidence>
<dbReference type="SUPFAM" id="SSF52833">
    <property type="entry name" value="Thioredoxin-like"/>
    <property type="match status" value="1"/>
</dbReference>
<dbReference type="GO" id="GO:0005737">
    <property type="term" value="C:cytoplasm"/>
    <property type="evidence" value="ECO:0007669"/>
    <property type="project" value="TreeGrafter"/>
</dbReference>
<evidence type="ECO:0000259" key="1">
    <source>
        <dbReference type="Pfam" id="PF00085"/>
    </source>
</evidence>